<keyword evidence="2" id="KW-1185">Reference proteome</keyword>
<dbReference type="EMBL" id="CAJVPQ010008797">
    <property type="protein sequence ID" value="CAG8710045.1"/>
    <property type="molecule type" value="Genomic_DNA"/>
</dbReference>
<accession>A0A9N9HWR9</accession>
<reference evidence="1" key="1">
    <citation type="submission" date="2021-06" db="EMBL/GenBank/DDBJ databases">
        <authorList>
            <person name="Kallberg Y."/>
            <person name="Tangrot J."/>
            <person name="Rosling A."/>
        </authorList>
    </citation>
    <scope>NUCLEOTIDE SEQUENCE</scope>
    <source>
        <strain evidence="1">UK204</strain>
    </source>
</reference>
<proteinExistence type="predicted"/>
<organism evidence="1 2">
    <name type="scientific">Funneliformis caledonium</name>
    <dbReference type="NCBI Taxonomy" id="1117310"/>
    <lineage>
        <taxon>Eukaryota</taxon>
        <taxon>Fungi</taxon>
        <taxon>Fungi incertae sedis</taxon>
        <taxon>Mucoromycota</taxon>
        <taxon>Glomeromycotina</taxon>
        <taxon>Glomeromycetes</taxon>
        <taxon>Glomerales</taxon>
        <taxon>Glomeraceae</taxon>
        <taxon>Funneliformis</taxon>
    </lineage>
</organism>
<sequence length="106" mass="12326">EIERVLNFFSSLSSKPSKFDLKEPLERKNESTYSSNQTTGIIHLMACCRLFYCFCLNVNVCVEIIFRYTVSTSYFTGLGIPSRKTHKVIMELEQEIERLISVNLLY</sequence>
<protein>
    <submittedName>
        <fullName evidence="1">3815_t:CDS:1</fullName>
    </submittedName>
</protein>
<feature type="non-terminal residue" evidence="1">
    <location>
        <position position="1"/>
    </location>
</feature>
<dbReference type="Proteomes" id="UP000789570">
    <property type="component" value="Unassembled WGS sequence"/>
</dbReference>
<dbReference type="AlphaFoldDB" id="A0A9N9HWR9"/>
<evidence type="ECO:0000313" key="1">
    <source>
        <dbReference type="EMBL" id="CAG8710045.1"/>
    </source>
</evidence>
<evidence type="ECO:0000313" key="2">
    <source>
        <dbReference type="Proteomes" id="UP000789570"/>
    </source>
</evidence>
<gene>
    <name evidence="1" type="ORF">FCALED_LOCUS13869</name>
</gene>
<name>A0A9N9HWR9_9GLOM</name>
<comment type="caution">
    <text evidence="1">The sequence shown here is derived from an EMBL/GenBank/DDBJ whole genome shotgun (WGS) entry which is preliminary data.</text>
</comment>